<dbReference type="Gene3D" id="1.10.10.60">
    <property type="entry name" value="Homeodomain-like"/>
    <property type="match status" value="1"/>
</dbReference>
<evidence type="ECO:0000256" key="1">
    <source>
        <dbReference type="ARBA" id="ARBA00004496"/>
    </source>
</evidence>
<dbReference type="PROSITE" id="PS50045">
    <property type="entry name" value="SIGMA54_INTERACT_4"/>
    <property type="match status" value="1"/>
</dbReference>
<dbReference type="Proteomes" id="UP000269335">
    <property type="component" value="Unassembled WGS sequence"/>
</dbReference>
<proteinExistence type="predicted"/>
<dbReference type="InterPro" id="IPR009057">
    <property type="entry name" value="Homeodomain-like_sf"/>
</dbReference>
<dbReference type="Gene3D" id="1.10.8.60">
    <property type="match status" value="1"/>
</dbReference>
<evidence type="ECO:0000256" key="4">
    <source>
        <dbReference type="ARBA" id="ARBA00022741"/>
    </source>
</evidence>
<dbReference type="Pfam" id="PF18024">
    <property type="entry name" value="HTH_50"/>
    <property type="match status" value="1"/>
</dbReference>
<name>A0AB37Q2U4_PSECA</name>
<organism evidence="14 15">
    <name type="scientific">Pseudomonas cannabina</name>
    <dbReference type="NCBI Taxonomy" id="86840"/>
    <lineage>
        <taxon>Bacteria</taxon>
        <taxon>Pseudomonadati</taxon>
        <taxon>Pseudomonadota</taxon>
        <taxon>Gammaproteobacteria</taxon>
        <taxon>Pseudomonadales</taxon>
        <taxon>Pseudomonadaceae</taxon>
        <taxon>Pseudomonas</taxon>
    </lineage>
</organism>
<dbReference type="PANTHER" id="PTHR32071:SF3">
    <property type="entry name" value="HTH-TYPE TRANSCRIPTIONAL REGULATORY PROTEIN TYRR"/>
    <property type="match status" value="1"/>
</dbReference>
<dbReference type="InterPro" id="IPR058031">
    <property type="entry name" value="AAA_lid_NorR"/>
</dbReference>
<dbReference type="InterPro" id="IPR025944">
    <property type="entry name" value="Sigma_54_int_dom_CS"/>
</dbReference>
<reference evidence="14 15" key="1">
    <citation type="submission" date="2018-08" db="EMBL/GenBank/DDBJ databases">
        <title>Recombination of ecologically and evolutionarily significant loci maintains genetic cohesion in the Pseudomonas syringae species complex.</title>
        <authorList>
            <person name="Dillon M."/>
            <person name="Thakur S."/>
            <person name="Almeida R.N.D."/>
            <person name="Weir B.S."/>
            <person name="Guttman D.S."/>
        </authorList>
    </citation>
    <scope>NUCLEOTIDE SEQUENCE [LARGE SCALE GENOMIC DNA]</scope>
    <source>
        <strain evidence="14 15">ICMP 15201</strain>
    </source>
</reference>
<evidence type="ECO:0000313" key="14">
    <source>
        <dbReference type="EMBL" id="RMN75204.1"/>
    </source>
</evidence>
<dbReference type="SMART" id="SM00382">
    <property type="entry name" value="AAA"/>
    <property type="match status" value="1"/>
</dbReference>
<evidence type="ECO:0000259" key="13">
    <source>
        <dbReference type="PROSITE" id="PS51671"/>
    </source>
</evidence>
<dbReference type="Gene3D" id="3.30.450.20">
    <property type="entry name" value="PAS domain"/>
    <property type="match status" value="1"/>
</dbReference>
<dbReference type="GO" id="GO:0005737">
    <property type="term" value="C:cytoplasm"/>
    <property type="evidence" value="ECO:0007669"/>
    <property type="project" value="UniProtKB-SubCell"/>
</dbReference>
<dbReference type="PROSITE" id="PS00688">
    <property type="entry name" value="SIGMA54_INTERACT_3"/>
    <property type="match status" value="1"/>
</dbReference>
<dbReference type="InterPro" id="IPR025662">
    <property type="entry name" value="Sigma_54_int_dom_ATP-bd_1"/>
</dbReference>
<dbReference type="InterPro" id="IPR002078">
    <property type="entry name" value="Sigma_54_int"/>
</dbReference>
<dbReference type="NCBIfam" id="TIGR04381">
    <property type="entry name" value="HTH_TypR"/>
    <property type="match status" value="1"/>
</dbReference>
<keyword evidence="7" id="KW-0805">Transcription regulation</keyword>
<dbReference type="SUPFAM" id="SSF52540">
    <property type="entry name" value="P-loop containing nucleoside triphosphate hydrolases"/>
    <property type="match status" value="1"/>
</dbReference>
<evidence type="ECO:0000256" key="2">
    <source>
        <dbReference type="ARBA" id="ARBA00022490"/>
    </source>
</evidence>
<feature type="domain" description="Sigma-54 factor interaction" evidence="11">
    <location>
        <begin position="264"/>
        <end position="494"/>
    </location>
</feature>
<protein>
    <recommendedName>
        <fullName evidence="10">HTH-type transcriptional regulatory protein TyrR</fullName>
    </recommendedName>
</protein>
<dbReference type="EMBL" id="RBPH01000288">
    <property type="protein sequence ID" value="RMN75204.1"/>
    <property type="molecule type" value="Genomic_DNA"/>
</dbReference>
<evidence type="ECO:0000313" key="15">
    <source>
        <dbReference type="Proteomes" id="UP000269335"/>
    </source>
</evidence>
<evidence type="ECO:0000256" key="3">
    <source>
        <dbReference type="ARBA" id="ARBA00022491"/>
    </source>
</evidence>
<dbReference type="PROSITE" id="PS00676">
    <property type="entry name" value="SIGMA54_INTERACT_2"/>
    <property type="match status" value="1"/>
</dbReference>
<keyword evidence="6" id="KW-0067">ATP-binding</keyword>
<keyword evidence="3" id="KW-0678">Repressor</keyword>
<dbReference type="PROSITE" id="PS50112">
    <property type="entry name" value="PAS"/>
    <property type="match status" value="1"/>
</dbReference>
<sequence length="573" mass="62679">MCLEHRGGWLCCRFPAVRGQVRSHIQQFADKRSVARSCIQTYCTHARHRISPNPLPQGILAALFVANRQGPMRIHVSFIDRVGITQEVLAILGGRNLNLDAVEMVPPNVYIDAPTLSHQMLEELKDALFRVRGVEAITVVDILPGQRRHLQLDALLAAMTDPVLALDSAGHVLLANPALIALIGREPAGESIDELLVAPGLQTTLLENGFRLPLREITLNGEALLLDATPITEAGALITLYLPSRIGERLSALHHDHAEGFDALLGDSAAIRTLKARAQRVATLDAPLLIQGETGTGKELVARACHASSARHGEPFLALNCAALPENLAESELFGYAPGAFTGAARGGKPGLMELANKGTVFLDEIGEMSPYLQAKLLRFLNDGSFRRVGGDREIRVNVRILSATHRDLEKMVSDGSFREDLFYRLNVLNLHVPPLRERGQDILLLARYFMEQACAQIQRPVCRLAHATYPALLGNRWPGNVRQLQNVIFRAAAICEATHVDIGDLDIAGTAVARQNDAPVDSLENAVAVFEKQLLEKLYADFPSTRQLAARLHTSHTAIAHRLRKYGISAKP</sequence>
<dbReference type="InterPro" id="IPR030828">
    <property type="entry name" value="HTH_TyrR"/>
</dbReference>
<dbReference type="InterPro" id="IPR000014">
    <property type="entry name" value="PAS"/>
</dbReference>
<dbReference type="InterPro" id="IPR002912">
    <property type="entry name" value="ACT_dom"/>
</dbReference>
<evidence type="ECO:0000259" key="11">
    <source>
        <dbReference type="PROSITE" id="PS50045"/>
    </source>
</evidence>
<dbReference type="PROSITE" id="PS51671">
    <property type="entry name" value="ACT"/>
    <property type="match status" value="1"/>
</dbReference>
<dbReference type="GO" id="GO:0005524">
    <property type="term" value="F:ATP binding"/>
    <property type="evidence" value="ECO:0007669"/>
    <property type="project" value="UniProtKB-KW"/>
</dbReference>
<evidence type="ECO:0000256" key="5">
    <source>
        <dbReference type="ARBA" id="ARBA00022797"/>
    </source>
</evidence>
<feature type="domain" description="ACT" evidence="13">
    <location>
        <begin position="73"/>
        <end position="145"/>
    </location>
</feature>
<accession>A0AB37Q2U4</accession>
<keyword evidence="8" id="KW-0238">DNA-binding</keyword>
<gene>
    <name evidence="14" type="ORF">ALQ53_04232</name>
</gene>
<keyword evidence="2" id="KW-0963">Cytoplasm</keyword>
<dbReference type="Gene3D" id="3.40.50.300">
    <property type="entry name" value="P-loop containing nucleotide triphosphate hydrolases"/>
    <property type="match status" value="1"/>
</dbReference>
<dbReference type="InterPro" id="IPR025943">
    <property type="entry name" value="Sigma_54_int_dom_ATP-bd_2"/>
</dbReference>
<dbReference type="InterPro" id="IPR027417">
    <property type="entry name" value="P-loop_NTPase"/>
</dbReference>
<comment type="caution">
    <text evidence="14">The sequence shown here is derived from an EMBL/GenBank/DDBJ whole genome shotgun (WGS) entry which is preliminary data.</text>
</comment>
<dbReference type="GO" id="GO:0003677">
    <property type="term" value="F:DNA binding"/>
    <property type="evidence" value="ECO:0007669"/>
    <property type="project" value="UniProtKB-KW"/>
</dbReference>
<dbReference type="Pfam" id="PF25601">
    <property type="entry name" value="AAA_lid_14"/>
    <property type="match status" value="1"/>
</dbReference>
<feature type="domain" description="PAS" evidence="12">
    <location>
        <begin position="148"/>
        <end position="187"/>
    </location>
</feature>
<comment type="subcellular location">
    <subcellularLocation>
        <location evidence="1">Cytoplasm</location>
    </subcellularLocation>
</comment>
<evidence type="ECO:0000259" key="12">
    <source>
        <dbReference type="PROSITE" id="PS50112"/>
    </source>
</evidence>
<evidence type="ECO:0000256" key="10">
    <source>
        <dbReference type="ARBA" id="ARBA00029500"/>
    </source>
</evidence>
<dbReference type="SUPFAM" id="SSF46689">
    <property type="entry name" value="Homeodomain-like"/>
    <property type="match status" value="1"/>
</dbReference>
<evidence type="ECO:0000256" key="6">
    <source>
        <dbReference type="ARBA" id="ARBA00022840"/>
    </source>
</evidence>
<dbReference type="FunFam" id="3.40.50.300:FF:000006">
    <property type="entry name" value="DNA-binding transcriptional regulator NtrC"/>
    <property type="match status" value="1"/>
</dbReference>
<keyword evidence="9" id="KW-0804">Transcription</keyword>
<dbReference type="Pfam" id="PF00158">
    <property type="entry name" value="Sigma54_activat"/>
    <property type="match status" value="1"/>
</dbReference>
<dbReference type="AlphaFoldDB" id="A0AB37Q2U4"/>
<keyword evidence="4" id="KW-0547">Nucleotide-binding</keyword>
<dbReference type="GO" id="GO:0006355">
    <property type="term" value="P:regulation of DNA-templated transcription"/>
    <property type="evidence" value="ECO:0007669"/>
    <property type="project" value="InterPro"/>
</dbReference>
<evidence type="ECO:0000256" key="9">
    <source>
        <dbReference type="ARBA" id="ARBA00023163"/>
    </source>
</evidence>
<dbReference type="CDD" id="cd00009">
    <property type="entry name" value="AAA"/>
    <property type="match status" value="1"/>
</dbReference>
<dbReference type="InterPro" id="IPR003593">
    <property type="entry name" value="AAA+_ATPase"/>
</dbReference>
<dbReference type="PANTHER" id="PTHR32071">
    <property type="entry name" value="TRANSCRIPTIONAL REGULATORY PROTEIN"/>
    <property type="match status" value="1"/>
</dbReference>
<evidence type="ECO:0000256" key="8">
    <source>
        <dbReference type="ARBA" id="ARBA00023125"/>
    </source>
</evidence>
<evidence type="ECO:0000256" key="7">
    <source>
        <dbReference type="ARBA" id="ARBA00023015"/>
    </source>
</evidence>
<keyword evidence="5" id="KW-0058">Aromatic hydrocarbons catabolism</keyword>
<dbReference type="PROSITE" id="PS00675">
    <property type="entry name" value="SIGMA54_INTERACT_1"/>
    <property type="match status" value="1"/>
</dbReference>
<dbReference type="Gene3D" id="3.30.70.260">
    <property type="match status" value="1"/>
</dbReference>